<dbReference type="STRING" id="287986.DV20_11010"/>
<keyword evidence="1" id="KW-0560">Oxidoreductase</keyword>
<name>A0A066U529_9PSEU</name>
<dbReference type="InterPro" id="IPR002364">
    <property type="entry name" value="Quin_OxRdtase/zeta-crystal_CS"/>
</dbReference>
<dbReference type="Gene3D" id="3.90.180.10">
    <property type="entry name" value="Medium-chain alcohol dehydrogenases, catalytic domain"/>
    <property type="match status" value="1"/>
</dbReference>
<dbReference type="InterPro" id="IPR013154">
    <property type="entry name" value="ADH-like_N"/>
</dbReference>
<dbReference type="InterPro" id="IPR020843">
    <property type="entry name" value="ER"/>
</dbReference>
<gene>
    <name evidence="3" type="ORF">DV20_11010</name>
</gene>
<evidence type="ECO:0000259" key="2">
    <source>
        <dbReference type="SMART" id="SM00829"/>
    </source>
</evidence>
<dbReference type="PANTHER" id="PTHR11695:SF294">
    <property type="entry name" value="RETICULON-4-INTERACTING PROTEIN 1, MITOCHONDRIAL"/>
    <property type="match status" value="1"/>
</dbReference>
<sequence length="321" mass="33407">MKALVQDHYGTTAVLEPRDVARPAPGPGEVLVRVHAAGVDPGVWHLVTGQPYLLRLLGFGLRAPKNPVRGLDFAGTVEETGDGVTTVRPGDEVFGECTGSFAEYAVAKVARIAPKPARLSFEQAAATAVSGCTALQGLRDAGRVRPGQSVLVIGAAGGVGSFAVQLAKTFGAEVTAVCSTGKADVVRALGADHVVDYTREDFTGRRYDLVLDTASMRGLRHLRRALTPGGTLVIVGGEGGGRWLGGVQRTAVAALLSPFVGHRLRGLVSAVRGADLEVLRELAEAGQVTPLIDRTYPLADAVAAIDYVHKGHSAGKVVLTL</sequence>
<dbReference type="InterPro" id="IPR011032">
    <property type="entry name" value="GroES-like_sf"/>
</dbReference>
<dbReference type="GO" id="GO:0008270">
    <property type="term" value="F:zinc ion binding"/>
    <property type="evidence" value="ECO:0007669"/>
    <property type="project" value="InterPro"/>
</dbReference>
<dbReference type="PANTHER" id="PTHR11695">
    <property type="entry name" value="ALCOHOL DEHYDROGENASE RELATED"/>
    <property type="match status" value="1"/>
</dbReference>
<dbReference type="SUPFAM" id="SSF50129">
    <property type="entry name" value="GroES-like"/>
    <property type="match status" value="1"/>
</dbReference>
<dbReference type="PROSITE" id="PS01162">
    <property type="entry name" value="QOR_ZETA_CRYSTAL"/>
    <property type="match status" value="1"/>
</dbReference>
<keyword evidence="4" id="KW-1185">Reference proteome</keyword>
<evidence type="ECO:0000313" key="3">
    <source>
        <dbReference type="EMBL" id="KDN22165.1"/>
    </source>
</evidence>
<reference evidence="3 4" key="1">
    <citation type="submission" date="2014-05" db="EMBL/GenBank/DDBJ databases">
        <title>Draft genome sequence of Amycolatopsis rifamycinica DSM 46095.</title>
        <authorList>
            <person name="Lal R."/>
            <person name="Saxena A."/>
            <person name="Kumari R."/>
            <person name="Mukherjee U."/>
            <person name="Singh P."/>
            <person name="Sangwan N."/>
            <person name="Mahato N.K."/>
        </authorList>
    </citation>
    <scope>NUCLEOTIDE SEQUENCE [LARGE SCALE GENOMIC DNA]</scope>
    <source>
        <strain evidence="3 4">DSM 46095</strain>
    </source>
</reference>
<dbReference type="EMBL" id="JMQI01000023">
    <property type="protein sequence ID" value="KDN22165.1"/>
    <property type="molecule type" value="Genomic_DNA"/>
</dbReference>
<dbReference type="InterPro" id="IPR036291">
    <property type="entry name" value="NAD(P)-bd_dom_sf"/>
</dbReference>
<dbReference type="eggNOG" id="COG0604">
    <property type="taxonomic scope" value="Bacteria"/>
</dbReference>
<dbReference type="Proteomes" id="UP000027345">
    <property type="component" value="Unassembled WGS sequence"/>
</dbReference>
<dbReference type="GO" id="GO:0016491">
    <property type="term" value="F:oxidoreductase activity"/>
    <property type="evidence" value="ECO:0007669"/>
    <property type="project" value="UniProtKB-KW"/>
</dbReference>
<dbReference type="RefSeq" id="WP_043779002.1">
    <property type="nucleotide sequence ID" value="NZ_JMQI01000023.1"/>
</dbReference>
<organism evidence="3 4">
    <name type="scientific">Amycolatopsis rifamycinica</name>
    <dbReference type="NCBI Taxonomy" id="287986"/>
    <lineage>
        <taxon>Bacteria</taxon>
        <taxon>Bacillati</taxon>
        <taxon>Actinomycetota</taxon>
        <taxon>Actinomycetes</taxon>
        <taxon>Pseudonocardiales</taxon>
        <taxon>Pseudonocardiaceae</taxon>
        <taxon>Amycolatopsis</taxon>
    </lineage>
</organism>
<dbReference type="Pfam" id="PF08240">
    <property type="entry name" value="ADH_N"/>
    <property type="match status" value="1"/>
</dbReference>
<proteinExistence type="predicted"/>
<dbReference type="AlphaFoldDB" id="A0A066U529"/>
<dbReference type="Gene3D" id="3.40.50.720">
    <property type="entry name" value="NAD(P)-binding Rossmann-like Domain"/>
    <property type="match status" value="1"/>
</dbReference>
<protein>
    <submittedName>
        <fullName evidence="3">NADPH:quinone reductase</fullName>
    </submittedName>
</protein>
<dbReference type="Pfam" id="PF13602">
    <property type="entry name" value="ADH_zinc_N_2"/>
    <property type="match status" value="1"/>
</dbReference>
<dbReference type="InterPro" id="IPR050700">
    <property type="entry name" value="YIM1/Zinc_Alcohol_DH_Fams"/>
</dbReference>
<comment type="caution">
    <text evidence="3">The sequence shown here is derived from an EMBL/GenBank/DDBJ whole genome shotgun (WGS) entry which is preliminary data.</text>
</comment>
<evidence type="ECO:0000313" key="4">
    <source>
        <dbReference type="Proteomes" id="UP000027345"/>
    </source>
</evidence>
<dbReference type="SUPFAM" id="SSF51735">
    <property type="entry name" value="NAD(P)-binding Rossmann-fold domains"/>
    <property type="match status" value="1"/>
</dbReference>
<dbReference type="OrthoDB" id="3727682at2"/>
<accession>A0A066U529</accession>
<feature type="domain" description="Enoyl reductase (ER)" evidence="2">
    <location>
        <begin position="10"/>
        <end position="319"/>
    </location>
</feature>
<evidence type="ECO:0000256" key="1">
    <source>
        <dbReference type="ARBA" id="ARBA00023002"/>
    </source>
</evidence>
<dbReference type="CDD" id="cd08267">
    <property type="entry name" value="MDR1"/>
    <property type="match status" value="1"/>
</dbReference>
<dbReference type="SMART" id="SM00829">
    <property type="entry name" value="PKS_ER"/>
    <property type="match status" value="1"/>
</dbReference>